<reference evidence="3" key="2">
    <citation type="submission" date="2022-01" db="EMBL/GenBank/DDBJ databases">
        <authorList>
            <person name="Hirooka S."/>
            <person name="Miyagishima S.Y."/>
        </authorList>
    </citation>
    <scope>NUCLEOTIDE SEQUENCE</scope>
    <source>
        <strain evidence="3">NBRC 102759</strain>
    </source>
</reference>
<feature type="domain" description="PPM-type phosphatase" evidence="2">
    <location>
        <begin position="71"/>
        <end position="303"/>
    </location>
</feature>
<dbReference type="InterPro" id="IPR039123">
    <property type="entry name" value="PPTC7"/>
</dbReference>
<dbReference type="SUPFAM" id="SSF81606">
    <property type="entry name" value="PP2C-like"/>
    <property type="match status" value="1"/>
</dbReference>
<comment type="caution">
    <text evidence="3">The sequence shown here is derived from an EMBL/GenBank/DDBJ whole genome shotgun (WGS) entry which is preliminary data.</text>
</comment>
<comment type="cofactor">
    <cofactor evidence="1">
        <name>Mn(2+)</name>
        <dbReference type="ChEBI" id="CHEBI:29035"/>
    </cofactor>
</comment>
<dbReference type="EMBL" id="BQMJ01000010">
    <property type="protein sequence ID" value="GJQ09723.1"/>
    <property type="molecule type" value="Genomic_DNA"/>
</dbReference>
<evidence type="ECO:0000259" key="2">
    <source>
        <dbReference type="PROSITE" id="PS51746"/>
    </source>
</evidence>
<comment type="catalytic activity">
    <reaction evidence="1">
        <text>O-phospho-L-seryl-[protein] + H2O = L-seryl-[protein] + phosphate</text>
        <dbReference type="Rhea" id="RHEA:20629"/>
        <dbReference type="Rhea" id="RHEA-COMP:9863"/>
        <dbReference type="Rhea" id="RHEA-COMP:11604"/>
        <dbReference type="ChEBI" id="CHEBI:15377"/>
        <dbReference type="ChEBI" id="CHEBI:29999"/>
        <dbReference type="ChEBI" id="CHEBI:43474"/>
        <dbReference type="ChEBI" id="CHEBI:83421"/>
        <dbReference type="EC" id="3.1.3.16"/>
    </reaction>
</comment>
<evidence type="ECO:0000313" key="4">
    <source>
        <dbReference type="Proteomes" id="UP001061958"/>
    </source>
</evidence>
<evidence type="ECO:0000256" key="1">
    <source>
        <dbReference type="RuleBase" id="RU366020"/>
    </source>
</evidence>
<dbReference type="PANTHER" id="PTHR12320">
    <property type="entry name" value="PROTEIN PHOSPHATASE 2C"/>
    <property type="match status" value="1"/>
</dbReference>
<dbReference type="SMART" id="SM00332">
    <property type="entry name" value="PP2Cc"/>
    <property type="match status" value="1"/>
</dbReference>
<dbReference type="InterPro" id="IPR001932">
    <property type="entry name" value="PPM-type_phosphatase-like_dom"/>
</dbReference>
<dbReference type="GO" id="GO:0004722">
    <property type="term" value="F:protein serine/threonine phosphatase activity"/>
    <property type="evidence" value="ECO:0007669"/>
    <property type="project" value="UniProtKB-EC"/>
</dbReference>
<name>A0A9C7PS60_9RHOD</name>
<keyword evidence="1" id="KW-0904">Protein phosphatase</keyword>
<protein>
    <recommendedName>
        <fullName evidence="1">Protein phosphatase</fullName>
        <ecNumber evidence="1">3.1.3.16</ecNumber>
    </recommendedName>
</protein>
<dbReference type="GO" id="GO:0046872">
    <property type="term" value="F:metal ion binding"/>
    <property type="evidence" value="ECO:0007669"/>
    <property type="project" value="UniProtKB-UniRule"/>
</dbReference>
<dbReference type="OrthoDB" id="60843at2759"/>
<keyword evidence="1" id="KW-0464">Manganese</keyword>
<comment type="cofactor">
    <cofactor evidence="1">
        <name>Mg(2+)</name>
        <dbReference type="ChEBI" id="CHEBI:18420"/>
    </cofactor>
</comment>
<proteinExistence type="inferred from homology"/>
<organism evidence="3 4">
    <name type="scientific">Galdieria partita</name>
    <dbReference type="NCBI Taxonomy" id="83374"/>
    <lineage>
        <taxon>Eukaryota</taxon>
        <taxon>Rhodophyta</taxon>
        <taxon>Bangiophyceae</taxon>
        <taxon>Galdieriales</taxon>
        <taxon>Galdieriaceae</taxon>
        <taxon>Galdieria</taxon>
    </lineage>
</organism>
<comment type="catalytic activity">
    <reaction evidence="1">
        <text>O-phospho-L-threonyl-[protein] + H2O = L-threonyl-[protein] + phosphate</text>
        <dbReference type="Rhea" id="RHEA:47004"/>
        <dbReference type="Rhea" id="RHEA-COMP:11060"/>
        <dbReference type="Rhea" id="RHEA-COMP:11605"/>
        <dbReference type="ChEBI" id="CHEBI:15377"/>
        <dbReference type="ChEBI" id="CHEBI:30013"/>
        <dbReference type="ChEBI" id="CHEBI:43474"/>
        <dbReference type="ChEBI" id="CHEBI:61977"/>
        <dbReference type="EC" id="3.1.3.16"/>
    </reaction>
</comment>
<keyword evidence="1" id="KW-0479">Metal-binding</keyword>
<dbReference type="Proteomes" id="UP001061958">
    <property type="component" value="Unassembled WGS sequence"/>
</dbReference>
<accession>A0A9C7PS60</accession>
<sequence length="306" mass="33186">MFIVHSRTILKPLKTNRLAKVIVLRNTIFPCVFRNKVLQRHAAARFSNLTSLVSGGSLSTEKSKRSQLCFVTGSCCIPHFEKRQTGGEDAYFTTPKAVGVFDGVGGWASLGINAGLYSARLAELTQAKVKELGPCEVLKALGYAVTCNDQIGSSTAIVVGICEDRALGVSVGDSGLVIFRDGNLIFKTVEQQHYFNCPYQLGTDSNDTLHMGQKIDIPLRVGDILVLGTDGLFDNLFDEDIKLAVERTKAFHPNDAAMFLAKKALTCSLDTKRDGPFAVNSKKAGYLFLGGKADDITVLVCRVESL</sequence>
<keyword evidence="4" id="KW-1185">Reference proteome</keyword>
<reference evidence="3" key="1">
    <citation type="journal article" date="2022" name="Proc. Natl. Acad. Sci. U.S.A.">
        <title>Life cycle and functional genomics of the unicellular red alga Galdieria for elucidating algal and plant evolution and industrial use.</title>
        <authorList>
            <person name="Hirooka S."/>
            <person name="Itabashi T."/>
            <person name="Ichinose T.M."/>
            <person name="Onuma R."/>
            <person name="Fujiwara T."/>
            <person name="Yamashita S."/>
            <person name="Jong L.W."/>
            <person name="Tomita R."/>
            <person name="Iwane A.H."/>
            <person name="Miyagishima S.Y."/>
        </authorList>
    </citation>
    <scope>NUCLEOTIDE SEQUENCE</scope>
    <source>
        <strain evidence="3">NBRC 102759</strain>
    </source>
</reference>
<evidence type="ECO:0000313" key="3">
    <source>
        <dbReference type="EMBL" id="GJQ09723.1"/>
    </source>
</evidence>
<dbReference type="EC" id="3.1.3.16" evidence="1"/>
<dbReference type="SMART" id="SM00331">
    <property type="entry name" value="PP2C_SIG"/>
    <property type="match status" value="1"/>
</dbReference>
<keyword evidence="1" id="KW-0378">Hydrolase</keyword>
<keyword evidence="1" id="KW-0460">Magnesium</keyword>
<dbReference type="PANTHER" id="PTHR12320:SF1">
    <property type="entry name" value="PROTEIN PHOSPHATASE PTC7 HOMOLOG"/>
    <property type="match status" value="1"/>
</dbReference>
<dbReference type="InterPro" id="IPR036457">
    <property type="entry name" value="PPM-type-like_dom_sf"/>
</dbReference>
<dbReference type="AlphaFoldDB" id="A0A9C7PS60"/>
<dbReference type="PROSITE" id="PS51746">
    <property type="entry name" value="PPM_2"/>
    <property type="match status" value="1"/>
</dbReference>
<comment type="similarity">
    <text evidence="1">Belongs to the PP2C family.</text>
</comment>
<dbReference type="Gene3D" id="3.60.40.10">
    <property type="entry name" value="PPM-type phosphatase domain"/>
    <property type="match status" value="1"/>
</dbReference>
<gene>
    <name evidence="3" type="ORF">GpartN1_g1514.t1</name>
</gene>